<reference evidence="6 7" key="1">
    <citation type="submission" date="2017-02" db="EMBL/GenBank/DDBJ databases">
        <authorList>
            <person name="Peterson S.W."/>
        </authorList>
    </citation>
    <scope>NUCLEOTIDE SEQUENCE [LARGE SCALE GENOMIC DNA]</scope>
    <source>
        <strain evidence="6 7">DSM 21749</strain>
    </source>
</reference>
<dbReference type="PROSITE" id="PS51257">
    <property type="entry name" value="PROKAR_LIPOPROTEIN"/>
    <property type="match status" value="1"/>
</dbReference>
<evidence type="ECO:0000256" key="4">
    <source>
        <dbReference type="SAM" id="SignalP"/>
    </source>
</evidence>
<evidence type="ECO:0000256" key="1">
    <source>
        <dbReference type="ARBA" id="ARBA00010457"/>
    </source>
</evidence>
<comment type="cofactor">
    <cofactor evidence="2">
        <name>Cu cation</name>
        <dbReference type="ChEBI" id="CHEBI:23378"/>
    </cofactor>
    <text evidence="2">Binds 1 copper ion per subunit.</text>
</comment>
<accession>A0A1T4Q6E8</accession>
<dbReference type="Proteomes" id="UP000190061">
    <property type="component" value="Unassembled WGS sequence"/>
</dbReference>
<sequence>MKTALLASASALVLAACSTTPQSGTSTASSTRAAAPAPSSTMASTSTVSSAHVNLASASGSLVSGRLSLMPMGGGLHLQGEVGGLAPNSTHAIHIHEKGDCSAADASSAGGHFNPTSDPHGKVGTPTHHAGDMNNIVANADGVAQVNVHAQGPVLGGGAANDALGRAVIVHADGDDYTSQPSGNAGARVACGVITAG</sequence>
<dbReference type="EMBL" id="FUXP01000004">
    <property type="protein sequence ID" value="SJZ99101.1"/>
    <property type="molecule type" value="Genomic_DNA"/>
</dbReference>
<protein>
    <recommendedName>
        <fullName evidence="2">Superoxide dismutase [Cu-Zn]</fullName>
        <ecNumber evidence="2">1.15.1.1</ecNumber>
    </recommendedName>
</protein>
<dbReference type="InterPro" id="IPR001424">
    <property type="entry name" value="SOD_Cu_Zn_dom"/>
</dbReference>
<keyword evidence="2" id="KW-0479">Metal-binding</keyword>
<dbReference type="PRINTS" id="PR00068">
    <property type="entry name" value="CUZNDISMTASE"/>
</dbReference>
<dbReference type="PROSITE" id="PS00332">
    <property type="entry name" value="SOD_CU_ZN_2"/>
    <property type="match status" value="1"/>
</dbReference>
<dbReference type="PANTHER" id="PTHR10003">
    <property type="entry name" value="SUPEROXIDE DISMUTASE CU-ZN -RELATED"/>
    <property type="match status" value="1"/>
</dbReference>
<feature type="region of interest" description="Disordered" evidence="3">
    <location>
        <begin position="103"/>
        <end position="128"/>
    </location>
</feature>
<keyword evidence="2" id="KW-0186">Copper</keyword>
<dbReference type="InterPro" id="IPR018152">
    <property type="entry name" value="SOD_Cu/Zn_BS"/>
</dbReference>
<proteinExistence type="inferred from homology"/>
<name>A0A1T4Q6E8_9GAMM</name>
<feature type="chain" id="PRO_5012029681" description="Superoxide dismutase [Cu-Zn]" evidence="4">
    <location>
        <begin position="16"/>
        <end position="197"/>
    </location>
</feature>
<feature type="signal peptide" evidence="4">
    <location>
        <begin position="1"/>
        <end position="15"/>
    </location>
</feature>
<feature type="compositionally biased region" description="Low complexity" evidence="3">
    <location>
        <begin position="23"/>
        <end position="44"/>
    </location>
</feature>
<feature type="region of interest" description="Disordered" evidence="3">
    <location>
        <begin position="20"/>
        <end position="44"/>
    </location>
</feature>
<keyword evidence="2" id="KW-0862">Zinc</keyword>
<dbReference type="CDD" id="cd00305">
    <property type="entry name" value="Cu-Zn_Superoxide_Dismutase"/>
    <property type="match status" value="1"/>
</dbReference>
<comment type="catalytic activity">
    <reaction evidence="2">
        <text>2 superoxide + 2 H(+) = H2O2 + O2</text>
        <dbReference type="Rhea" id="RHEA:20696"/>
        <dbReference type="ChEBI" id="CHEBI:15378"/>
        <dbReference type="ChEBI" id="CHEBI:15379"/>
        <dbReference type="ChEBI" id="CHEBI:16240"/>
        <dbReference type="ChEBI" id="CHEBI:18421"/>
        <dbReference type="EC" id="1.15.1.1"/>
    </reaction>
</comment>
<gene>
    <name evidence="6" type="ORF">SAMN02745674_01504</name>
</gene>
<keyword evidence="4" id="KW-0732">Signal</keyword>
<dbReference type="GO" id="GO:0004784">
    <property type="term" value="F:superoxide dismutase activity"/>
    <property type="evidence" value="ECO:0007669"/>
    <property type="project" value="UniProtKB-EC"/>
</dbReference>
<comment type="function">
    <text evidence="2">Destroys radicals which are normally produced within the cells and which are toxic to biological systems.</text>
</comment>
<evidence type="ECO:0000313" key="7">
    <source>
        <dbReference type="Proteomes" id="UP000190061"/>
    </source>
</evidence>
<dbReference type="OrthoDB" id="5431326at2"/>
<organism evidence="6 7">
    <name type="scientific">Lysobacter spongiicola DSM 21749</name>
    <dbReference type="NCBI Taxonomy" id="1122188"/>
    <lineage>
        <taxon>Bacteria</taxon>
        <taxon>Pseudomonadati</taxon>
        <taxon>Pseudomonadota</taxon>
        <taxon>Gammaproteobacteria</taxon>
        <taxon>Lysobacterales</taxon>
        <taxon>Lysobacteraceae</taxon>
        <taxon>Novilysobacter</taxon>
    </lineage>
</organism>
<comment type="similarity">
    <text evidence="1 2">Belongs to the Cu-Zn superoxide dismutase family.</text>
</comment>
<dbReference type="Gene3D" id="2.60.40.200">
    <property type="entry name" value="Superoxide dismutase, copper/zinc binding domain"/>
    <property type="match status" value="1"/>
</dbReference>
<dbReference type="InterPro" id="IPR024134">
    <property type="entry name" value="SOD_Cu/Zn_/chaperone"/>
</dbReference>
<dbReference type="GO" id="GO:0005507">
    <property type="term" value="F:copper ion binding"/>
    <property type="evidence" value="ECO:0007669"/>
    <property type="project" value="InterPro"/>
</dbReference>
<evidence type="ECO:0000259" key="5">
    <source>
        <dbReference type="Pfam" id="PF00080"/>
    </source>
</evidence>
<keyword evidence="2" id="KW-0560">Oxidoreductase</keyword>
<dbReference type="InterPro" id="IPR036423">
    <property type="entry name" value="SOD-like_Cu/Zn_dom_sf"/>
</dbReference>
<evidence type="ECO:0000256" key="3">
    <source>
        <dbReference type="SAM" id="MobiDB-lite"/>
    </source>
</evidence>
<dbReference type="EC" id="1.15.1.1" evidence="2"/>
<evidence type="ECO:0000256" key="2">
    <source>
        <dbReference type="RuleBase" id="RU000393"/>
    </source>
</evidence>
<dbReference type="PROSITE" id="PS00087">
    <property type="entry name" value="SOD_CU_ZN_1"/>
    <property type="match status" value="1"/>
</dbReference>
<dbReference type="RefSeq" id="WP_078758100.1">
    <property type="nucleotide sequence ID" value="NZ_FUXP01000004.1"/>
</dbReference>
<feature type="domain" description="Superoxide dismutase copper/zinc binding" evidence="5">
    <location>
        <begin position="75"/>
        <end position="194"/>
    </location>
</feature>
<keyword evidence="7" id="KW-1185">Reference proteome</keyword>
<dbReference type="AlphaFoldDB" id="A0A1T4Q6E8"/>
<dbReference type="Pfam" id="PF00080">
    <property type="entry name" value="Sod_Cu"/>
    <property type="match status" value="1"/>
</dbReference>
<comment type="cofactor">
    <cofactor evidence="2">
        <name>Zn(2+)</name>
        <dbReference type="ChEBI" id="CHEBI:29105"/>
    </cofactor>
    <text evidence="2">Binds 1 zinc ion per subunit.</text>
</comment>
<evidence type="ECO:0000313" key="6">
    <source>
        <dbReference type="EMBL" id="SJZ99101.1"/>
    </source>
</evidence>
<dbReference type="SUPFAM" id="SSF49329">
    <property type="entry name" value="Cu,Zn superoxide dismutase-like"/>
    <property type="match status" value="1"/>
</dbReference>
<dbReference type="STRING" id="1122188.SAMN02745674_01504"/>